<evidence type="ECO:0008006" key="4">
    <source>
        <dbReference type="Google" id="ProtNLM"/>
    </source>
</evidence>
<organism evidence="2 3">
    <name type="scientific">Spirosoma pollinicola</name>
    <dbReference type="NCBI Taxonomy" id="2057025"/>
    <lineage>
        <taxon>Bacteria</taxon>
        <taxon>Pseudomonadati</taxon>
        <taxon>Bacteroidota</taxon>
        <taxon>Cytophagia</taxon>
        <taxon>Cytophagales</taxon>
        <taxon>Cytophagaceae</taxon>
        <taxon>Spirosoma</taxon>
    </lineage>
</organism>
<feature type="chain" id="PRO_5014752539" description="PKD domain-containing protein" evidence="1">
    <location>
        <begin position="27"/>
        <end position="655"/>
    </location>
</feature>
<dbReference type="InterPro" id="IPR035986">
    <property type="entry name" value="PKD_dom_sf"/>
</dbReference>
<dbReference type="Proteomes" id="UP000232883">
    <property type="component" value="Chromosome"/>
</dbReference>
<dbReference type="KEGG" id="spir:CWM47_23135"/>
<evidence type="ECO:0000256" key="1">
    <source>
        <dbReference type="SAM" id="SignalP"/>
    </source>
</evidence>
<dbReference type="OrthoDB" id="631648at2"/>
<dbReference type="RefSeq" id="WP_100990549.1">
    <property type="nucleotide sequence ID" value="NZ_CP025096.1"/>
</dbReference>
<gene>
    <name evidence="2" type="ORF">CWM47_23135</name>
</gene>
<evidence type="ECO:0000313" key="3">
    <source>
        <dbReference type="Proteomes" id="UP000232883"/>
    </source>
</evidence>
<dbReference type="EMBL" id="CP025096">
    <property type="protein sequence ID" value="AUD04484.1"/>
    <property type="molecule type" value="Genomic_DNA"/>
</dbReference>
<dbReference type="Pfam" id="PF13585">
    <property type="entry name" value="CHU_C"/>
    <property type="match status" value="1"/>
</dbReference>
<dbReference type="NCBIfam" id="TIGR04131">
    <property type="entry name" value="Bac_Flav_CTERM"/>
    <property type="match status" value="1"/>
</dbReference>
<protein>
    <recommendedName>
        <fullName evidence="4">PKD domain-containing protein</fullName>
    </recommendedName>
</protein>
<dbReference type="AlphaFoldDB" id="A0A2K8Z3S6"/>
<dbReference type="SUPFAM" id="SSF49299">
    <property type="entry name" value="PKD domain"/>
    <property type="match status" value="1"/>
</dbReference>
<accession>A0A2K8Z3S6</accession>
<keyword evidence="1" id="KW-0732">Signal</keyword>
<name>A0A2K8Z3S6_9BACT</name>
<reference evidence="2 3" key="1">
    <citation type="submission" date="2017-11" db="EMBL/GenBank/DDBJ databases">
        <title>Taxonomic description and genome sequences of Spirosoma HA7 sp. nov., isolated from pollen microhabitat of Corylus avellana.</title>
        <authorList>
            <person name="Ambika Manirajan B."/>
            <person name="Suarez C."/>
            <person name="Ratering S."/>
            <person name="Geissler-Plaum R."/>
            <person name="Cardinale M."/>
            <person name="Sylvia S."/>
        </authorList>
    </citation>
    <scope>NUCLEOTIDE SEQUENCE [LARGE SCALE GENOMIC DNA]</scope>
    <source>
        <strain evidence="2 3">HA7</strain>
    </source>
</reference>
<sequence>MKTSGFPASLVALLLLLFLPVKSLLAQDNYCSKPPAGSNPGGFTVVNDRICVGSTVQIKAGSEQAGLTNTAYVYEYDGKGLPSSFDQKKSHTYTKTGTFTILQVGNLNGFDAYACKTITVLPLNSVTFKVLACLGRRVTITADPSTLGQYDSYTVRWGDGAVDNFSRAELQAQPSHTYSNSNPNPITVEGVYTNACSGTQSNSSVPYTLLSSADQPAITALTTTSDKAIDITYQASTGVTVLLYQKINGTYTATGQKGTETGTFTVQTDAKQVQCFQLVTQDACNSTPLKSDEVCSLVLDVKAANKQNNLSWQPYAGTGSLRFYGFNRNSAPFPARIINKNTSTYADDSSIDCGNQYCYQLVATIDGVAQTIITSNNACVTGISGDMPGDVVDSFVTIQDGHPLLIITPPANIGATDSYTMIVSRASGSSGTFQPIAALERINRYNDNAVDASSGSYCYQVTYKNSCGLESKPSTPVCTVFLTSKSATGIDWNPDSPFAPETIDHYTVEVNDLISSLTDLISIGSNTHYEPDQNDPNLQSKRYRIVATDKNGFESYSNYYTFRRESMIFVPDVFTPNGDGMNDILLAKGIYVDQFVMNVYSRWGEVVYSTTDKTQGWDGTTNGQIAPAGQYMYRIEVIDLTGLKTVRTGAVLLVR</sequence>
<feature type="signal peptide" evidence="1">
    <location>
        <begin position="1"/>
        <end position="26"/>
    </location>
</feature>
<proteinExistence type="predicted"/>
<dbReference type="InterPro" id="IPR026341">
    <property type="entry name" value="T9SS_type_B"/>
</dbReference>
<keyword evidence="3" id="KW-1185">Reference proteome</keyword>
<evidence type="ECO:0000313" key="2">
    <source>
        <dbReference type="EMBL" id="AUD04484.1"/>
    </source>
</evidence>